<protein>
    <recommendedName>
        <fullName evidence="5">Pentatricopeptide repeat-containing protein</fullName>
    </recommendedName>
</protein>
<keyword evidence="4" id="KW-1185">Reference proteome</keyword>
<evidence type="ECO:0000256" key="1">
    <source>
        <dbReference type="ARBA" id="ARBA00022737"/>
    </source>
</evidence>
<keyword evidence="1" id="KW-0677">Repeat</keyword>
<organism evidence="3 4">
    <name type="scientific">Salix udensis</name>
    <dbReference type="NCBI Taxonomy" id="889485"/>
    <lineage>
        <taxon>Eukaryota</taxon>
        <taxon>Viridiplantae</taxon>
        <taxon>Streptophyta</taxon>
        <taxon>Embryophyta</taxon>
        <taxon>Tracheophyta</taxon>
        <taxon>Spermatophyta</taxon>
        <taxon>Magnoliopsida</taxon>
        <taxon>eudicotyledons</taxon>
        <taxon>Gunneridae</taxon>
        <taxon>Pentapetalae</taxon>
        <taxon>rosids</taxon>
        <taxon>fabids</taxon>
        <taxon>Malpighiales</taxon>
        <taxon>Salicaceae</taxon>
        <taxon>Saliceae</taxon>
        <taxon>Salix</taxon>
    </lineage>
</organism>
<dbReference type="AlphaFoldDB" id="A0AAD6K1M8"/>
<dbReference type="NCBIfam" id="TIGR00756">
    <property type="entry name" value="PPR"/>
    <property type="match status" value="3"/>
</dbReference>
<dbReference type="PANTHER" id="PTHR47926">
    <property type="entry name" value="PENTATRICOPEPTIDE REPEAT-CONTAINING PROTEIN"/>
    <property type="match status" value="1"/>
</dbReference>
<dbReference type="EMBL" id="JAPFFJ010000013">
    <property type="protein sequence ID" value="KAJ6414139.1"/>
    <property type="molecule type" value="Genomic_DNA"/>
</dbReference>
<dbReference type="Pfam" id="PF13041">
    <property type="entry name" value="PPR_2"/>
    <property type="match status" value="1"/>
</dbReference>
<dbReference type="PANTHER" id="PTHR47926:SF399">
    <property type="entry name" value="(WILD MALAYSIAN BANANA) HYPOTHETICAL PROTEIN"/>
    <property type="match status" value="1"/>
</dbReference>
<name>A0AAD6K1M8_9ROSI</name>
<sequence>MLAGYVLVGNVEEAKDVYDRMPERNVIASNSMIVLFSKKGNVEEACKLFNEMKQKDLVSWSALISCYEQNEMYGEALILFKEMNASGIMVDEVVVLSVLSACSRLLVVMTGKLKWVLLKSCLVRVVGWTKYHGIL</sequence>
<accession>A0AAD6K1M8</accession>
<evidence type="ECO:0000313" key="3">
    <source>
        <dbReference type="EMBL" id="KAJ6414139.1"/>
    </source>
</evidence>
<dbReference type="Gene3D" id="1.25.40.10">
    <property type="entry name" value="Tetratricopeptide repeat domain"/>
    <property type="match status" value="1"/>
</dbReference>
<dbReference type="InterPro" id="IPR011990">
    <property type="entry name" value="TPR-like_helical_dom_sf"/>
</dbReference>
<dbReference type="PROSITE" id="PS51375">
    <property type="entry name" value="PPR"/>
    <property type="match status" value="1"/>
</dbReference>
<dbReference type="GO" id="GO:0003723">
    <property type="term" value="F:RNA binding"/>
    <property type="evidence" value="ECO:0007669"/>
    <property type="project" value="InterPro"/>
</dbReference>
<dbReference type="Proteomes" id="UP001162972">
    <property type="component" value="Chromosome 5"/>
</dbReference>
<dbReference type="FunFam" id="1.25.40.10:FF:000417">
    <property type="entry name" value="Pentatricopeptide repeat-containing protein At4g38010"/>
    <property type="match status" value="1"/>
</dbReference>
<dbReference type="InterPro" id="IPR046960">
    <property type="entry name" value="PPR_At4g14850-like_plant"/>
</dbReference>
<dbReference type="GO" id="GO:0009451">
    <property type="term" value="P:RNA modification"/>
    <property type="evidence" value="ECO:0007669"/>
    <property type="project" value="InterPro"/>
</dbReference>
<dbReference type="InterPro" id="IPR002885">
    <property type="entry name" value="PPR_rpt"/>
</dbReference>
<comment type="caution">
    <text evidence="3">The sequence shown here is derived from an EMBL/GenBank/DDBJ whole genome shotgun (WGS) entry which is preliminary data.</text>
</comment>
<evidence type="ECO:0000256" key="2">
    <source>
        <dbReference type="PROSITE-ProRule" id="PRU00708"/>
    </source>
</evidence>
<proteinExistence type="predicted"/>
<reference evidence="3 4" key="1">
    <citation type="journal article" date="2023" name="Int. J. Mol. Sci.">
        <title>De Novo Assembly and Annotation of 11 Diverse Shrub Willow (Salix) Genomes Reveals Novel Gene Organization in Sex-Linked Regions.</title>
        <authorList>
            <person name="Hyden B."/>
            <person name="Feng K."/>
            <person name="Yates T.B."/>
            <person name="Jawdy S."/>
            <person name="Cereghino C."/>
            <person name="Smart L.B."/>
            <person name="Muchero W."/>
        </authorList>
    </citation>
    <scope>NUCLEOTIDE SEQUENCE [LARGE SCALE GENOMIC DNA]</scope>
    <source>
        <tissue evidence="3">Shoot tip</tissue>
    </source>
</reference>
<evidence type="ECO:0000313" key="4">
    <source>
        <dbReference type="Proteomes" id="UP001162972"/>
    </source>
</evidence>
<feature type="repeat" description="PPR" evidence="2">
    <location>
        <begin position="25"/>
        <end position="59"/>
    </location>
</feature>
<evidence type="ECO:0008006" key="5">
    <source>
        <dbReference type="Google" id="ProtNLM"/>
    </source>
</evidence>
<dbReference type="Pfam" id="PF01535">
    <property type="entry name" value="PPR"/>
    <property type="match status" value="1"/>
</dbReference>
<gene>
    <name evidence="3" type="ORF">OIU84_006875</name>
</gene>